<name>A0A1M2W215_TRAPU</name>
<keyword evidence="3" id="KW-1185">Reference proteome</keyword>
<evidence type="ECO:0000313" key="3">
    <source>
        <dbReference type="Proteomes" id="UP000184267"/>
    </source>
</evidence>
<organism evidence="2 3">
    <name type="scientific">Trametes pubescens</name>
    <name type="common">White-rot fungus</name>
    <dbReference type="NCBI Taxonomy" id="154538"/>
    <lineage>
        <taxon>Eukaryota</taxon>
        <taxon>Fungi</taxon>
        <taxon>Dikarya</taxon>
        <taxon>Basidiomycota</taxon>
        <taxon>Agaricomycotina</taxon>
        <taxon>Agaricomycetes</taxon>
        <taxon>Polyporales</taxon>
        <taxon>Polyporaceae</taxon>
        <taxon>Trametes</taxon>
    </lineage>
</organism>
<protein>
    <submittedName>
        <fullName evidence="2">Uncharacterized protein</fullName>
    </submittedName>
</protein>
<proteinExistence type="predicted"/>
<comment type="caution">
    <text evidence="2">The sequence shown here is derived from an EMBL/GenBank/DDBJ whole genome shotgun (WGS) entry which is preliminary data.</text>
</comment>
<gene>
    <name evidence="2" type="ORF">TRAPUB_9557</name>
</gene>
<feature type="region of interest" description="Disordered" evidence="1">
    <location>
        <begin position="64"/>
        <end position="87"/>
    </location>
</feature>
<sequence>MVFMSRSLCQAKTRHASALRYGAHARKRAQALTSFRSPRSSCTIVCWNTSTFGCVRIYRQSSSRPTGKWARGQGEGEGEGRTTGTWDCGGPVARKPLPDENSKEGYCALGPFLLRMCARALSEPRNEFEYTVCVRASPRGTYQCGERRIRKKSVGRTLSLDLDEAEEGEALFLGGKLHGG</sequence>
<dbReference type="AlphaFoldDB" id="A0A1M2W215"/>
<evidence type="ECO:0000313" key="2">
    <source>
        <dbReference type="EMBL" id="OJT13888.1"/>
    </source>
</evidence>
<evidence type="ECO:0000256" key="1">
    <source>
        <dbReference type="SAM" id="MobiDB-lite"/>
    </source>
</evidence>
<accession>A0A1M2W215</accession>
<dbReference type="EMBL" id="MNAD01000354">
    <property type="protein sequence ID" value="OJT13888.1"/>
    <property type="molecule type" value="Genomic_DNA"/>
</dbReference>
<reference evidence="2 3" key="1">
    <citation type="submission" date="2016-10" db="EMBL/GenBank/DDBJ databases">
        <title>Genome sequence of the basidiomycete white-rot fungus Trametes pubescens.</title>
        <authorList>
            <person name="Makela M.R."/>
            <person name="Granchi Z."/>
            <person name="Peng M."/>
            <person name="De Vries R.P."/>
            <person name="Grigoriev I."/>
            <person name="Riley R."/>
            <person name="Hilden K."/>
        </authorList>
    </citation>
    <scope>NUCLEOTIDE SEQUENCE [LARGE SCALE GENOMIC DNA]</scope>
    <source>
        <strain evidence="2 3">FBCC735</strain>
    </source>
</reference>
<dbReference type="Proteomes" id="UP000184267">
    <property type="component" value="Unassembled WGS sequence"/>
</dbReference>